<dbReference type="PANTHER" id="PTHR32196:SF69">
    <property type="entry name" value="BRANCHED-CHAIN AMINO ACID TRANSPORT SYSTEM, PERMEASE PROTEIN"/>
    <property type="match status" value="1"/>
</dbReference>
<feature type="transmembrane region" description="Helical" evidence="6">
    <location>
        <begin position="243"/>
        <end position="263"/>
    </location>
</feature>
<dbReference type="RefSeq" id="WP_346335930.1">
    <property type="nucleotide sequence ID" value="NZ_JBBYXI010000001.1"/>
</dbReference>
<keyword evidence="8" id="KW-1185">Reference proteome</keyword>
<keyword evidence="5 6" id="KW-0472">Membrane</keyword>
<gene>
    <name evidence="7" type="ORF">WJT86_02625</name>
</gene>
<evidence type="ECO:0000256" key="1">
    <source>
        <dbReference type="ARBA" id="ARBA00004651"/>
    </source>
</evidence>
<name>A0ABV0BG54_9HYPH</name>
<comment type="subcellular location">
    <subcellularLocation>
        <location evidence="1">Cell membrane</location>
        <topology evidence="1">Multi-pass membrane protein</topology>
    </subcellularLocation>
</comment>
<reference evidence="7 8" key="1">
    <citation type="submission" date="2024-04" db="EMBL/GenBank/DDBJ databases">
        <title>A novel species isolated from cricket.</title>
        <authorList>
            <person name="Wang H.-C."/>
        </authorList>
    </citation>
    <scope>NUCLEOTIDE SEQUENCE [LARGE SCALE GENOMIC DNA]</scope>
    <source>
        <strain evidence="7 8">WL0021</strain>
    </source>
</reference>
<evidence type="ECO:0000256" key="5">
    <source>
        <dbReference type="ARBA" id="ARBA00023136"/>
    </source>
</evidence>
<dbReference type="Pfam" id="PF02653">
    <property type="entry name" value="BPD_transp_2"/>
    <property type="match status" value="1"/>
</dbReference>
<proteinExistence type="predicted"/>
<evidence type="ECO:0000256" key="3">
    <source>
        <dbReference type="ARBA" id="ARBA00022692"/>
    </source>
</evidence>
<dbReference type="Proteomes" id="UP001418637">
    <property type="component" value="Unassembled WGS sequence"/>
</dbReference>
<feature type="transmembrane region" description="Helical" evidence="6">
    <location>
        <begin position="215"/>
        <end position="236"/>
    </location>
</feature>
<evidence type="ECO:0000256" key="2">
    <source>
        <dbReference type="ARBA" id="ARBA00022475"/>
    </source>
</evidence>
<feature type="transmembrane region" description="Helical" evidence="6">
    <location>
        <begin position="138"/>
        <end position="159"/>
    </location>
</feature>
<feature type="transmembrane region" description="Helical" evidence="6">
    <location>
        <begin position="188"/>
        <end position="209"/>
    </location>
</feature>
<keyword evidence="3 6" id="KW-0812">Transmembrane</keyword>
<keyword evidence="4 6" id="KW-1133">Transmembrane helix</keyword>
<accession>A0ABV0BG54</accession>
<dbReference type="EMBL" id="JBBYXI010000001">
    <property type="protein sequence ID" value="MEN3929955.1"/>
    <property type="molecule type" value="Genomic_DNA"/>
</dbReference>
<feature type="transmembrane region" description="Helical" evidence="6">
    <location>
        <begin position="89"/>
        <end position="107"/>
    </location>
</feature>
<protein>
    <submittedName>
        <fullName evidence="7">ABC transporter permease</fullName>
    </submittedName>
</protein>
<evidence type="ECO:0000256" key="6">
    <source>
        <dbReference type="SAM" id="Phobius"/>
    </source>
</evidence>
<comment type="caution">
    <text evidence="7">The sequence shown here is derived from an EMBL/GenBank/DDBJ whole genome shotgun (WGS) entry which is preliminary data.</text>
</comment>
<dbReference type="CDD" id="cd06574">
    <property type="entry name" value="TM_PBP1_branched-chain-AA_like"/>
    <property type="match status" value="1"/>
</dbReference>
<feature type="transmembrane region" description="Helical" evidence="6">
    <location>
        <begin position="275"/>
        <end position="292"/>
    </location>
</feature>
<dbReference type="InterPro" id="IPR001851">
    <property type="entry name" value="ABC_transp_permease"/>
</dbReference>
<organism evidence="7 8">
    <name type="scientific">Hohaiivirga grylli</name>
    <dbReference type="NCBI Taxonomy" id="3133970"/>
    <lineage>
        <taxon>Bacteria</taxon>
        <taxon>Pseudomonadati</taxon>
        <taxon>Pseudomonadota</taxon>
        <taxon>Alphaproteobacteria</taxon>
        <taxon>Hyphomicrobiales</taxon>
        <taxon>Methylobacteriaceae</taxon>
        <taxon>Hohaiivirga</taxon>
    </lineage>
</organism>
<evidence type="ECO:0000256" key="4">
    <source>
        <dbReference type="ARBA" id="ARBA00022989"/>
    </source>
</evidence>
<feature type="transmembrane region" description="Helical" evidence="6">
    <location>
        <begin position="63"/>
        <end position="82"/>
    </location>
</feature>
<sequence>MSLFAFIGGIEAGLIYAFVALAVYLSFRILDFPDLTVDGSFPLGAAVTATLISISGWNPWLATLMGMFAGSLGGLATAYFSVRWGILHLLASILTMTALYSINIRVMQGAATMGLLNDETILTPFIHLANSAGLPEMYTRPIVLAAFVIAAFVILSWFLNSELGLSMRATGANIRMSRAQGINTSRQVIIGMMISNALVGLGGSIYAQANGSADASLGTGTIVVGLAAVIISETLIPSRKIWVRLLACIVGAIVYRMVIQLAMDVDFLGFKASDLNLVTALIVLIALVVPKLKKKVFA</sequence>
<evidence type="ECO:0000313" key="7">
    <source>
        <dbReference type="EMBL" id="MEN3929955.1"/>
    </source>
</evidence>
<evidence type="ECO:0000313" key="8">
    <source>
        <dbReference type="Proteomes" id="UP001418637"/>
    </source>
</evidence>
<keyword evidence="2" id="KW-1003">Cell membrane</keyword>
<dbReference type="PANTHER" id="PTHR32196">
    <property type="entry name" value="ABC TRANSPORTER PERMEASE PROTEIN YPHD-RELATED-RELATED"/>
    <property type="match status" value="1"/>
</dbReference>
<feature type="transmembrane region" description="Helical" evidence="6">
    <location>
        <begin position="6"/>
        <end position="27"/>
    </location>
</feature>